<evidence type="ECO:0000259" key="1">
    <source>
        <dbReference type="PROSITE" id="PS50994"/>
    </source>
</evidence>
<comment type="caution">
    <text evidence="2">The sequence shown here is derived from an EMBL/GenBank/DDBJ whole genome shotgun (WGS) entry which is preliminary data.</text>
</comment>
<dbReference type="EMBL" id="ADMT01000199">
    <property type="protein sequence ID" value="EFF81870.1"/>
    <property type="molecule type" value="Genomic_DNA"/>
</dbReference>
<dbReference type="PANTHER" id="PTHR46889">
    <property type="entry name" value="TRANSPOSASE INSF FOR INSERTION SEQUENCE IS3B-RELATED"/>
    <property type="match status" value="1"/>
</dbReference>
<dbReference type="InterPro" id="IPR050900">
    <property type="entry name" value="Transposase_IS3/IS150/IS904"/>
</dbReference>
<accession>D4XSG2</accession>
<dbReference type="GO" id="GO:0003676">
    <property type="term" value="F:nucleic acid binding"/>
    <property type="evidence" value="ECO:0007669"/>
    <property type="project" value="InterPro"/>
</dbReference>
<reference evidence="3" key="1">
    <citation type="submission" date="2010-03" db="EMBL/GenBank/DDBJ databases">
        <title>Complete sequence of Mobiluncus curtisii ATCC 43063.</title>
        <authorList>
            <person name="Muzny D."/>
            <person name="Qin X."/>
            <person name="Deng J."/>
            <person name="Jiang H."/>
            <person name="Liu Y."/>
            <person name="Qu J."/>
            <person name="Song X.-Z."/>
            <person name="Zhang L."/>
            <person name="Thornton R."/>
            <person name="Coyle M."/>
            <person name="Francisco L."/>
            <person name="Jackson L."/>
            <person name="Javaid M."/>
            <person name="Korchina V."/>
            <person name="Kovar C."/>
            <person name="Mata R."/>
            <person name="Mathew T."/>
            <person name="Ngo R."/>
            <person name="Nguyen L."/>
            <person name="Nguyen N."/>
            <person name="Okwuonu G."/>
            <person name="Ongeri F."/>
            <person name="Pham C."/>
            <person name="Simmons D."/>
            <person name="Wilczek-Boney K."/>
            <person name="Hale W."/>
            <person name="Jakkamsetti A."/>
            <person name="Pham P."/>
            <person name="Ruth R."/>
            <person name="San Lucas F."/>
            <person name="Warren J."/>
            <person name="Zhang J."/>
            <person name="Zhao Z."/>
            <person name="Zhou C."/>
            <person name="Zhu D."/>
            <person name="Lee S."/>
            <person name="Bess C."/>
            <person name="Blankenburg K."/>
            <person name="Forbes L."/>
            <person name="Fu Q."/>
            <person name="Gubbala S."/>
            <person name="Hirani K."/>
            <person name="Jayaseelan J.C."/>
            <person name="Lara F."/>
            <person name="Munidasa M."/>
            <person name="Palculict T."/>
            <person name="Patil S."/>
            <person name="Pu L.-L."/>
            <person name="Saada N."/>
            <person name="Tang L."/>
            <person name="Weissenberger G."/>
            <person name="Zhu Y."/>
            <person name="Hemphill L."/>
            <person name="Shang Y."/>
            <person name="Youmans B."/>
            <person name="Ayvaz T."/>
            <person name="Ross M."/>
            <person name="Santibanez J."/>
            <person name="Aqrawi P."/>
            <person name="Gross S."/>
            <person name="Joshi V."/>
            <person name="Fowler G."/>
            <person name="Nazareth L."/>
            <person name="Reid J."/>
            <person name="Worley K."/>
            <person name="Petrosino J."/>
            <person name="Highlander S."/>
            <person name="Gibbs R."/>
            <person name="Gibbs R."/>
        </authorList>
    </citation>
    <scope>NUCLEOTIDE SEQUENCE [LARGE SCALE GENOMIC DNA]</scope>
    <source>
        <strain evidence="3">ATCC 19194</strain>
    </source>
</reference>
<protein>
    <submittedName>
        <fullName evidence="2">Integrase core domain protein</fullName>
    </submittedName>
</protein>
<organism evidence="2 3">
    <name type="scientific">Acinetobacter haemolyticus ATCC 19194</name>
    <dbReference type="NCBI Taxonomy" id="707232"/>
    <lineage>
        <taxon>Bacteria</taxon>
        <taxon>Pseudomonadati</taxon>
        <taxon>Pseudomonadota</taxon>
        <taxon>Gammaproteobacteria</taxon>
        <taxon>Moraxellales</taxon>
        <taxon>Moraxellaceae</taxon>
        <taxon>Acinetobacter</taxon>
    </lineage>
</organism>
<feature type="domain" description="Integrase catalytic" evidence="1">
    <location>
        <begin position="35"/>
        <end position="197"/>
    </location>
</feature>
<dbReference type="InterPro" id="IPR012337">
    <property type="entry name" value="RNaseH-like_sf"/>
</dbReference>
<dbReference type="InterPro" id="IPR048020">
    <property type="entry name" value="Transpos_IS3"/>
</dbReference>
<dbReference type="InterPro" id="IPR036397">
    <property type="entry name" value="RNaseH_sf"/>
</dbReference>
<gene>
    <name evidence="2" type="ORF">HMP0015_2654</name>
</gene>
<dbReference type="PROSITE" id="PS50994">
    <property type="entry name" value="INTEGRASE"/>
    <property type="match status" value="1"/>
</dbReference>
<dbReference type="HOGENOM" id="CLU_027402_4_3_6"/>
<sequence length="200" mass="23496">MQSMQLKSRIRVMKYRSYKGQVSKIVDNVLQRQFKADQPNLKWATDVTEFNVRGEKLYLSPVIDLFNGEIIAFQTQRRPHYALVKNMLDTALGKLKPDDKPLLHSDQGWQYQMRHYQQQLKQHGLTQSMSRKGNCLDNAVMESFFGILKSECFYGEKFNSVDELEQTVKEYIHYDNHERIKVKLKGLSPVQYRTQSLKAT</sequence>
<dbReference type="SUPFAM" id="SSF53098">
    <property type="entry name" value="Ribonuclease H-like"/>
    <property type="match status" value="1"/>
</dbReference>
<proteinExistence type="predicted"/>
<dbReference type="Pfam" id="PF00665">
    <property type="entry name" value="rve"/>
    <property type="match status" value="1"/>
</dbReference>
<dbReference type="GO" id="GO:0015074">
    <property type="term" value="P:DNA integration"/>
    <property type="evidence" value="ECO:0007669"/>
    <property type="project" value="InterPro"/>
</dbReference>
<evidence type="ECO:0000313" key="3">
    <source>
        <dbReference type="Proteomes" id="UP000003085"/>
    </source>
</evidence>
<dbReference type="InterPro" id="IPR001584">
    <property type="entry name" value="Integrase_cat-core"/>
</dbReference>
<dbReference type="PANTHER" id="PTHR46889:SF4">
    <property type="entry name" value="TRANSPOSASE INSO FOR INSERTION SEQUENCE ELEMENT IS911B-RELATED"/>
    <property type="match status" value="1"/>
</dbReference>
<dbReference type="NCBIfam" id="NF033516">
    <property type="entry name" value="transpos_IS3"/>
    <property type="match status" value="1"/>
</dbReference>
<dbReference type="Proteomes" id="UP000003085">
    <property type="component" value="Unassembled WGS sequence"/>
</dbReference>
<name>D4XSG2_ACIHA</name>
<dbReference type="AlphaFoldDB" id="D4XSG2"/>
<dbReference type="Pfam" id="PF13333">
    <property type="entry name" value="rve_2"/>
    <property type="match status" value="1"/>
</dbReference>
<dbReference type="Gene3D" id="3.30.420.10">
    <property type="entry name" value="Ribonuclease H-like superfamily/Ribonuclease H"/>
    <property type="match status" value="1"/>
</dbReference>
<evidence type="ECO:0000313" key="2">
    <source>
        <dbReference type="EMBL" id="EFF81870.1"/>
    </source>
</evidence>